<evidence type="ECO:0000313" key="2">
    <source>
        <dbReference type="Proteomes" id="UP000584642"/>
    </source>
</evidence>
<dbReference type="RefSeq" id="WP_180282521.1">
    <property type="nucleotide sequence ID" value="NZ_JABFDB010000008.1"/>
</dbReference>
<keyword evidence="2" id="KW-1185">Reference proteome</keyword>
<dbReference type="SUPFAM" id="SSF47240">
    <property type="entry name" value="Ferritin-like"/>
    <property type="match status" value="1"/>
</dbReference>
<accession>A0ABX2TC31</accession>
<sequence length="274" mass="31671">MARLHWRQEDLPWDQIDRSKIDPELVPLIKAAALVEFNANDYTTYLCNIFRDDPEFQQAAEDWAVEEVQHGVALGRWAEIADPGWNFEAAVARFRAGYSIDLDQQSSIRGSRPGELIARCMVETGTSSYYAAIGDSCEEPLLKRICRLIAADELRHYKLFYQYAKTYLERERLSKPRRVWIALGRINETEDDELAYAYYAANAPADAPYDHDTYNREYARRAFGRYRPEHLDRAVAMVFKACGLKPQSTAFNAASRVAWWLMDRRVKKLEKLAA</sequence>
<name>A0ABX2TC31_9PROT</name>
<organism evidence="1 2">
    <name type="scientific">Azospirillum oleiclasticum</name>
    <dbReference type="NCBI Taxonomy" id="2735135"/>
    <lineage>
        <taxon>Bacteria</taxon>
        <taxon>Pseudomonadati</taxon>
        <taxon>Pseudomonadota</taxon>
        <taxon>Alphaproteobacteria</taxon>
        <taxon>Rhodospirillales</taxon>
        <taxon>Azospirillaceae</taxon>
        <taxon>Azospirillum</taxon>
    </lineage>
</organism>
<dbReference type="InterPro" id="IPR012348">
    <property type="entry name" value="RNR-like"/>
</dbReference>
<evidence type="ECO:0000313" key="1">
    <source>
        <dbReference type="EMBL" id="NYZ20767.1"/>
    </source>
</evidence>
<dbReference type="Proteomes" id="UP000584642">
    <property type="component" value="Unassembled WGS sequence"/>
</dbReference>
<dbReference type="EMBL" id="JABFDB010000008">
    <property type="protein sequence ID" value="NYZ20767.1"/>
    <property type="molecule type" value="Genomic_DNA"/>
</dbReference>
<reference evidence="1 2" key="1">
    <citation type="submission" date="2020-05" db="EMBL/GenBank/DDBJ databases">
        <title>Azospirillum oleiclasticum sp. nov, a nitrogen-fixing and heavy crude oil-emulsifying bacterium isolated from the crude oil of Yumen Oilfield.</title>
        <authorList>
            <person name="Wu D."/>
            <person name="Cai M."/>
            <person name="Zhang X."/>
        </authorList>
    </citation>
    <scope>NUCLEOTIDE SEQUENCE [LARGE SCALE GENOMIC DNA]</scope>
    <source>
        <strain evidence="1 2">ROY-1-1-2</strain>
    </source>
</reference>
<dbReference type="InterPro" id="IPR009078">
    <property type="entry name" value="Ferritin-like_SF"/>
</dbReference>
<proteinExistence type="predicted"/>
<dbReference type="CDD" id="cd00657">
    <property type="entry name" value="Ferritin_like"/>
    <property type="match status" value="1"/>
</dbReference>
<gene>
    <name evidence="1" type="ORF">HND93_13710</name>
</gene>
<protein>
    <submittedName>
        <fullName evidence="1">Ferritin-like domain-containing protein</fullName>
    </submittedName>
</protein>
<comment type="caution">
    <text evidence="1">The sequence shown here is derived from an EMBL/GenBank/DDBJ whole genome shotgun (WGS) entry which is preliminary data.</text>
</comment>
<dbReference type="Gene3D" id="1.10.620.20">
    <property type="entry name" value="Ribonucleotide Reductase, subunit A"/>
    <property type="match status" value="1"/>
</dbReference>